<feature type="chain" id="PRO_5035445868" description="Serpin domain-containing protein" evidence="5">
    <location>
        <begin position="17"/>
        <end position="399"/>
    </location>
</feature>
<evidence type="ECO:0000313" key="7">
    <source>
        <dbReference type="EMBL" id="CAH0724226.1"/>
    </source>
</evidence>
<dbReference type="Pfam" id="PF00079">
    <property type="entry name" value="Serpin"/>
    <property type="match status" value="1"/>
</dbReference>
<gene>
    <name evidence="7" type="ORF">BINO364_LOCUS9967</name>
</gene>
<keyword evidence="5" id="KW-0732">Signal</keyword>
<dbReference type="SUPFAM" id="SSF56574">
    <property type="entry name" value="Serpins"/>
    <property type="match status" value="1"/>
</dbReference>
<organism evidence="7 8">
    <name type="scientific">Brenthis ino</name>
    <name type="common">lesser marbled fritillary</name>
    <dbReference type="NCBI Taxonomy" id="405034"/>
    <lineage>
        <taxon>Eukaryota</taxon>
        <taxon>Metazoa</taxon>
        <taxon>Ecdysozoa</taxon>
        <taxon>Arthropoda</taxon>
        <taxon>Hexapoda</taxon>
        <taxon>Insecta</taxon>
        <taxon>Pterygota</taxon>
        <taxon>Neoptera</taxon>
        <taxon>Endopterygota</taxon>
        <taxon>Lepidoptera</taxon>
        <taxon>Glossata</taxon>
        <taxon>Ditrysia</taxon>
        <taxon>Papilionoidea</taxon>
        <taxon>Nymphalidae</taxon>
        <taxon>Heliconiinae</taxon>
        <taxon>Argynnini</taxon>
        <taxon>Brenthis</taxon>
    </lineage>
</organism>
<evidence type="ECO:0000256" key="4">
    <source>
        <dbReference type="RuleBase" id="RU000411"/>
    </source>
</evidence>
<dbReference type="InterPro" id="IPR042185">
    <property type="entry name" value="Serpin_sf_2"/>
</dbReference>
<proteinExistence type="inferred from homology"/>
<comment type="similarity">
    <text evidence="1 4">Belongs to the serpin family.</text>
</comment>
<dbReference type="PANTHER" id="PTHR11461">
    <property type="entry name" value="SERINE PROTEASE INHIBITOR, SERPIN"/>
    <property type="match status" value="1"/>
</dbReference>
<protein>
    <recommendedName>
        <fullName evidence="6">Serpin domain-containing protein</fullName>
    </recommendedName>
</protein>
<feature type="non-terminal residue" evidence="7">
    <location>
        <position position="399"/>
    </location>
</feature>
<evidence type="ECO:0000256" key="1">
    <source>
        <dbReference type="ARBA" id="ARBA00009500"/>
    </source>
</evidence>
<dbReference type="Gene3D" id="2.30.39.10">
    <property type="entry name" value="Alpha-1-antitrypsin, domain 1"/>
    <property type="match status" value="1"/>
</dbReference>
<feature type="domain" description="Serpin" evidence="6">
    <location>
        <begin position="38"/>
        <end position="399"/>
    </location>
</feature>
<accession>A0A8J9YDZ6</accession>
<keyword evidence="3" id="KW-0722">Serine protease inhibitor</keyword>
<feature type="signal peptide" evidence="5">
    <location>
        <begin position="1"/>
        <end position="16"/>
    </location>
</feature>
<dbReference type="OrthoDB" id="671595at2759"/>
<evidence type="ECO:0000313" key="8">
    <source>
        <dbReference type="Proteomes" id="UP000838878"/>
    </source>
</evidence>
<dbReference type="InterPro" id="IPR023795">
    <property type="entry name" value="Serpin_CS"/>
</dbReference>
<dbReference type="PROSITE" id="PS00284">
    <property type="entry name" value="SERPIN"/>
    <property type="match status" value="1"/>
</dbReference>
<dbReference type="InterPro" id="IPR036186">
    <property type="entry name" value="Serpin_sf"/>
</dbReference>
<dbReference type="Gene3D" id="3.30.497.10">
    <property type="entry name" value="Antithrombin, subunit I, domain 2"/>
    <property type="match status" value="1"/>
</dbReference>
<keyword evidence="8" id="KW-1185">Reference proteome</keyword>
<dbReference type="InterPro" id="IPR042178">
    <property type="entry name" value="Serpin_sf_1"/>
</dbReference>
<keyword evidence="2" id="KW-0646">Protease inhibitor</keyword>
<dbReference type="AlphaFoldDB" id="A0A8J9YDZ6"/>
<name>A0A8J9YDZ6_9NEOP</name>
<dbReference type="GO" id="GO:0004867">
    <property type="term" value="F:serine-type endopeptidase inhibitor activity"/>
    <property type="evidence" value="ECO:0007669"/>
    <property type="project" value="UniProtKB-KW"/>
</dbReference>
<dbReference type="InterPro" id="IPR000215">
    <property type="entry name" value="Serpin_fam"/>
</dbReference>
<evidence type="ECO:0000256" key="2">
    <source>
        <dbReference type="ARBA" id="ARBA00022690"/>
    </source>
</evidence>
<dbReference type="Proteomes" id="UP000838878">
    <property type="component" value="Chromosome 4"/>
</dbReference>
<dbReference type="EMBL" id="OV170224">
    <property type="protein sequence ID" value="CAH0724226.1"/>
    <property type="molecule type" value="Genomic_DNA"/>
</dbReference>
<evidence type="ECO:0000256" key="3">
    <source>
        <dbReference type="ARBA" id="ARBA00022900"/>
    </source>
</evidence>
<evidence type="ECO:0000256" key="5">
    <source>
        <dbReference type="SAM" id="SignalP"/>
    </source>
</evidence>
<reference evidence="7" key="1">
    <citation type="submission" date="2021-12" db="EMBL/GenBank/DDBJ databases">
        <authorList>
            <person name="Martin H S."/>
        </authorList>
    </citation>
    <scope>NUCLEOTIDE SEQUENCE</scope>
</reference>
<dbReference type="SMART" id="SM00093">
    <property type="entry name" value="SERPIN"/>
    <property type="match status" value="1"/>
</dbReference>
<sequence length="399" mass="44819">MGIAIIFLLTCAASLAIEIGCYASEPKPLPEALDLASMQLLQKVYESSDDKNVVLSPLGVFTLLSLYVSNVEGQIADEIVNFLGAANHTQLTDSYRELSRELSDVNPDVLSFLNNVFIDSQHSFDYSFYLNARSYKSELEVIDVRDPKSAAQTINEWVSSKTEGKINEIVSKDDIMYNQLVSLYNVIYLKGLWGVPFDAHNTRENCFITDDLQLIEKPMMHILQSLDYYEDDEGANARMIQLPYKESKLKMVVVLPNRLDGLPMLLNWISKTGLLHYVNRMNHSESQISLHLPRFEIKSKHHLKNVLSQVGISSIFHKTVYGVINQGPVAVEKVFQEAFVSVDENGSTAGGAAGLDIELLLQLFNRRSLTPPIPFLVNRPFLFAILYDDLVLLTGTLSH</sequence>
<dbReference type="InterPro" id="IPR023796">
    <property type="entry name" value="Serpin_dom"/>
</dbReference>
<dbReference type="PANTHER" id="PTHR11461:SF211">
    <property type="entry name" value="GH10112P-RELATED"/>
    <property type="match status" value="1"/>
</dbReference>
<evidence type="ECO:0000259" key="6">
    <source>
        <dbReference type="SMART" id="SM00093"/>
    </source>
</evidence>
<dbReference type="GO" id="GO:0005615">
    <property type="term" value="C:extracellular space"/>
    <property type="evidence" value="ECO:0007669"/>
    <property type="project" value="InterPro"/>
</dbReference>